<accession>A0A7W9A5T0</accession>
<reference evidence="6 7" key="1">
    <citation type="submission" date="2020-08" db="EMBL/GenBank/DDBJ databases">
        <title>Genomic Encyclopedia of Type Strains, Phase IV (KMG-IV): sequencing the most valuable type-strain genomes for metagenomic binning, comparative biology and taxonomic classification.</title>
        <authorList>
            <person name="Goeker M."/>
        </authorList>
    </citation>
    <scope>NUCLEOTIDE SEQUENCE [LARGE SCALE GENOMIC DNA]</scope>
    <source>
        <strain evidence="6 7">DSM 24448</strain>
    </source>
</reference>
<comment type="subcellular location">
    <subcellularLocation>
        <location evidence="1">Endomembrane system</location>
        <topology evidence="1">Multi-pass membrane protein</topology>
    </subcellularLocation>
</comment>
<organism evidence="6 7">
    <name type="scientific">Brevundimonas halotolerans</name>
    <dbReference type="NCBI Taxonomy" id="69670"/>
    <lineage>
        <taxon>Bacteria</taxon>
        <taxon>Pseudomonadati</taxon>
        <taxon>Pseudomonadota</taxon>
        <taxon>Alphaproteobacteria</taxon>
        <taxon>Caulobacterales</taxon>
        <taxon>Caulobacteraceae</taxon>
        <taxon>Brevundimonas</taxon>
    </lineage>
</organism>
<evidence type="ECO:0000256" key="3">
    <source>
        <dbReference type="ARBA" id="ARBA00022989"/>
    </source>
</evidence>
<name>A0A7W9A5T0_9CAUL</name>
<dbReference type="GO" id="GO:0012505">
    <property type="term" value="C:endomembrane system"/>
    <property type="evidence" value="ECO:0007669"/>
    <property type="project" value="UniProtKB-SubCell"/>
</dbReference>
<dbReference type="Pfam" id="PF06803">
    <property type="entry name" value="DUF1232"/>
    <property type="match status" value="1"/>
</dbReference>
<protein>
    <submittedName>
        <fullName evidence="6">Uncharacterized membrane protein YkvA (DUF1232 family)</fullName>
    </submittedName>
</protein>
<comment type="caution">
    <text evidence="6">The sequence shown here is derived from an EMBL/GenBank/DDBJ whole genome shotgun (WGS) entry which is preliminary data.</text>
</comment>
<dbReference type="RefSeq" id="WP_123286186.1">
    <property type="nucleotide sequence ID" value="NZ_JACIJB010000014.1"/>
</dbReference>
<evidence type="ECO:0000256" key="1">
    <source>
        <dbReference type="ARBA" id="ARBA00004127"/>
    </source>
</evidence>
<evidence type="ECO:0000313" key="6">
    <source>
        <dbReference type="EMBL" id="MBB5661723.1"/>
    </source>
</evidence>
<dbReference type="InterPro" id="IPR010652">
    <property type="entry name" value="DUF1232"/>
</dbReference>
<proteinExistence type="predicted"/>
<evidence type="ECO:0000313" key="7">
    <source>
        <dbReference type="Proteomes" id="UP000548978"/>
    </source>
</evidence>
<sequence length="132" mass="14498">MVRPAKPSSAEIARGKALIPRIDKVDEVKVERRFWPKVQRSLARIPFADHLLSVWYAARDPQTPAGAKGMMLAALAYFVMPVDAIPDVLVGIGFTDDAAVITAVVATLSAHIRSRHREAARQALTRLARSED</sequence>
<evidence type="ECO:0000256" key="4">
    <source>
        <dbReference type="ARBA" id="ARBA00023136"/>
    </source>
</evidence>
<dbReference type="InterPro" id="IPR016983">
    <property type="entry name" value="UCP031804"/>
</dbReference>
<dbReference type="OrthoDB" id="9813247at2"/>
<keyword evidence="2" id="KW-0812">Transmembrane</keyword>
<dbReference type="AlphaFoldDB" id="A0A7W9A5T0"/>
<keyword evidence="3" id="KW-1133">Transmembrane helix</keyword>
<keyword evidence="4" id="KW-0472">Membrane</keyword>
<dbReference type="EMBL" id="JACIJB010000014">
    <property type="protein sequence ID" value="MBB5661723.1"/>
    <property type="molecule type" value="Genomic_DNA"/>
</dbReference>
<keyword evidence="7" id="KW-1185">Reference proteome</keyword>
<evidence type="ECO:0000259" key="5">
    <source>
        <dbReference type="Pfam" id="PF06803"/>
    </source>
</evidence>
<dbReference type="Proteomes" id="UP000548978">
    <property type="component" value="Unassembled WGS sequence"/>
</dbReference>
<gene>
    <name evidence="6" type="ORF">FHS65_002492</name>
</gene>
<dbReference type="PIRSF" id="PIRSF031804">
    <property type="entry name" value="UCP031804"/>
    <property type="match status" value="1"/>
</dbReference>
<evidence type="ECO:0000256" key="2">
    <source>
        <dbReference type="ARBA" id="ARBA00022692"/>
    </source>
</evidence>
<feature type="domain" description="DUF1232" evidence="5">
    <location>
        <begin position="67"/>
        <end position="102"/>
    </location>
</feature>